<evidence type="ECO:0000256" key="1">
    <source>
        <dbReference type="ARBA" id="ARBA00009947"/>
    </source>
</evidence>
<keyword evidence="5" id="KW-1185">Reference proteome</keyword>
<evidence type="ECO:0000313" key="4">
    <source>
        <dbReference type="EMBL" id="KAI3850467.1"/>
    </source>
</evidence>
<reference evidence="4" key="1">
    <citation type="submission" date="2022-04" db="EMBL/GenBank/DDBJ databases">
        <title>A functionally conserved STORR gene fusion in Papaver species that diverged 16.8 million years ago.</title>
        <authorList>
            <person name="Catania T."/>
        </authorList>
    </citation>
    <scope>NUCLEOTIDE SEQUENCE</scope>
    <source>
        <strain evidence="4">S-188037</strain>
    </source>
</reference>
<keyword evidence="2" id="KW-0143">Chaperone</keyword>
<evidence type="ECO:0000313" key="5">
    <source>
        <dbReference type="Proteomes" id="UP001202328"/>
    </source>
</evidence>
<dbReference type="Gene3D" id="3.30.1120.90">
    <property type="entry name" value="Nucleosome assembly protein"/>
    <property type="match status" value="1"/>
</dbReference>
<protein>
    <recommendedName>
        <fullName evidence="6">Template-activating factor I</fullName>
    </recommendedName>
</protein>
<dbReference type="EMBL" id="JAJJMB010016019">
    <property type="protein sequence ID" value="KAI3850467.1"/>
    <property type="molecule type" value="Genomic_DNA"/>
</dbReference>
<accession>A0AAD4S184</accession>
<dbReference type="Pfam" id="PF00956">
    <property type="entry name" value="NAP"/>
    <property type="match status" value="1"/>
</dbReference>
<dbReference type="InterPro" id="IPR002164">
    <property type="entry name" value="NAP_family"/>
</dbReference>
<sequence length="228" mass="26969">MMQLCDEKELDECINKGREIGDKLKKIIEKSRRRKLALKKEFNKKAKEDEEMLAVKRKYYDSRKALYDERSEHIKSIPHFWTTAFLSYNNLRKHLSDEDKKIIEFLESVVVDDGHNQKSVTFFFKKNQYFKNSVLKKIYSHTHKGIVNESGTKILWKKGTDTTIGSETEDPALMDIDNSFFTRFFDPRDKDLPKKPRDEVLEAIEEDLWPYALVHFLNGERKNARGRG</sequence>
<evidence type="ECO:0000256" key="2">
    <source>
        <dbReference type="ARBA" id="ARBA00023186"/>
    </source>
</evidence>
<name>A0AAD4S184_9MAGN</name>
<dbReference type="PANTHER" id="PTHR11875">
    <property type="entry name" value="TESTIS-SPECIFIC Y-ENCODED PROTEIN"/>
    <property type="match status" value="1"/>
</dbReference>
<dbReference type="GO" id="GO:0000724">
    <property type="term" value="P:double-strand break repair via homologous recombination"/>
    <property type="evidence" value="ECO:0007669"/>
    <property type="project" value="UniProtKB-ARBA"/>
</dbReference>
<dbReference type="AlphaFoldDB" id="A0AAD4S184"/>
<proteinExistence type="inferred from homology"/>
<comment type="similarity">
    <text evidence="1 3">Belongs to the nucleosome assembly protein (NAP) family.</text>
</comment>
<comment type="caution">
    <text evidence="4">The sequence shown here is derived from an EMBL/GenBank/DDBJ whole genome shotgun (WGS) entry which is preliminary data.</text>
</comment>
<dbReference type="GO" id="GO:0042393">
    <property type="term" value="F:histone binding"/>
    <property type="evidence" value="ECO:0007669"/>
    <property type="project" value="UniProtKB-ARBA"/>
</dbReference>
<dbReference type="GO" id="GO:0005634">
    <property type="term" value="C:nucleus"/>
    <property type="evidence" value="ECO:0007669"/>
    <property type="project" value="InterPro"/>
</dbReference>
<dbReference type="InterPro" id="IPR037231">
    <property type="entry name" value="NAP-like_sf"/>
</dbReference>
<dbReference type="GO" id="GO:0006334">
    <property type="term" value="P:nucleosome assembly"/>
    <property type="evidence" value="ECO:0007669"/>
    <property type="project" value="InterPro"/>
</dbReference>
<gene>
    <name evidence="4" type="ORF">MKW98_000277</name>
</gene>
<organism evidence="4 5">
    <name type="scientific">Papaver atlanticum</name>
    <dbReference type="NCBI Taxonomy" id="357466"/>
    <lineage>
        <taxon>Eukaryota</taxon>
        <taxon>Viridiplantae</taxon>
        <taxon>Streptophyta</taxon>
        <taxon>Embryophyta</taxon>
        <taxon>Tracheophyta</taxon>
        <taxon>Spermatophyta</taxon>
        <taxon>Magnoliopsida</taxon>
        <taxon>Ranunculales</taxon>
        <taxon>Papaveraceae</taxon>
        <taxon>Papaveroideae</taxon>
        <taxon>Papaver</taxon>
    </lineage>
</organism>
<evidence type="ECO:0000256" key="3">
    <source>
        <dbReference type="RuleBase" id="RU003876"/>
    </source>
</evidence>
<dbReference type="Proteomes" id="UP001202328">
    <property type="component" value="Unassembled WGS sequence"/>
</dbReference>
<dbReference type="SUPFAM" id="SSF143113">
    <property type="entry name" value="NAP-like"/>
    <property type="match status" value="1"/>
</dbReference>
<evidence type="ECO:0008006" key="6">
    <source>
        <dbReference type="Google" id="ProtNLM"/>
    </source>
</evidence>
<dbReference type="Gene3D" id="1.20.5.1500">
    <property type="match status" value="1"/>
</dbReference>